<evidence type="ECO:0000313" key="9">
    <source>
        <dbReference type="Proteomes" id="UP001597557"/>
    </source>
</evidence>
<comment type="caution">
    <text evidence="8">The sequence shown here is derived from an EMBL/GenBank/DDBJ whole genome shotgun (WGS) entry which is preliminary data.</text>
</comment>
<dbReference type="Gene3D" id="1.25.40.390">
    <property type="match status" value="1"/>
</dbReference>
<dbReference type="CDD" id="cd08977">
    <property type="entry name" value="SusD"/>
    <property type="match status" value="1"/>
</dbReference>
<evidence type="ECO:0000256" key="2">
    <source>
        <dbReference type="ARBA" id="ARBA00006275"/>
    </source>
</evidence>
<evidence type="ECO:0000259" key="7">
    <source>
        <dbReference type="Pfam" id="PF14322"/>
    </source>
</evidence>
<evidence type="ECO:0000256" key="5">
    <source>
        <dbReference type="ARBA" id="ARBA00023237"/>
    </source>
</evidence>
<dbReference type="Pfam" id="PF07980">
    <property type="entry name" value="SusD_RagB"/>
    <property type="match status" value="1"/>
</dbReference>
<dbReference type="SUPFAM" id="SSF48452">
    <property type="entry name" value="TPR-like"/>
    <property type="match status" value="1"/>
</dbReference>
<gene>
    <name evidence="8" type="ORF">ACFS5N_17395</name>
</gene>
<dbReference type="EMBL" id="JBHUPD010000004">
    <property type="protein sequence ID" value="MFD2874261.1"/>
    <property type="molecule type" value="Genomic_DNA"/>
</dbReference>
<evidence type="ECO:0000256" key="3">
    <source>
        <dbReference type="ARBA" id="ARBA00022729"/>
    </source>
</evidence>
<keyword evidence="3" id="KW-0732">Signal</keyword>
<dbReference type="InterPro" id="IPR033985">
    <property type="entry name" value="SusD-like_N"/>
</dbReference>
<comment type="subcellular location">
    <subcellularLocation>
        <location evidence="1">Cell outer membrane</location>
    </subcellularLocation>
</comment>
<dbReference type="Proteomes" id="UP001597557">
    <property type="component" value="Unassembled WGS sequence"/>
</dbReference>
<comment type="similarity">
    <text evidence="2">Belongs to the SusD family.</text>
</comment>
<keyword evidence="9" id="KW-1185">Reference proteome</keyword>
<dbReference type="InterPro" id="IPR011990">
    <property type="entry name" value="TPR-like_helical_dom_sf"/>
</dbReference>
<accession>A0ABW5YHJ8</accession>
<keyword evidence="4" id="KW-0472">Membrane</keyword>
<dbReference type="Pfam" id="PF14322">
    <property type="entry name" value="SusD-like_3"/>
    <property type="match status" value="1"/>
</dbReference>
<dbReference type="InterPro" id="IPR012944">
    <property type="entry name" value="SusD_RagB_dom"/>
</dbReference>
<evidence type="ECO:0000259" key="6">
    <source>
        <dbReference type="Pfam" id="PF07980"/>
    </source>
</evidence>
<protein>
    <submittedName>
        <fullName evidence="8">RagB/SusD family nutrient uptake outer membrane protein</fullName>
    </submittedName>
</protein>
<evidence type="ECO:0000313" key="8">
    <source>
        <dbReference type="EMBL" id="MFD2874261.1"/>
    </source>
</evidence>
<proteinExistence type="inferred from homology"/>
<sequence>MRKESKKDEGVLNQYKRINMKNFKNILVIAGVLLVCSCKKFLNEDQKSAYGTDSQLSSERAARALANGAYQNLTGLVAGQNGSYGGNTWNLMEFMTGKANSDLGQTGFVNYQTLNYNSTSFYFDTWWQQMYLGVGAANLAIQKIPTITAADLSATEKTNLLAEARTLRALYYFYLVRMFGAVPEITAPQTDLNALKVTRTPAKQIYDDIIIPDLLFAEQSTLPYKDPTGKVNMATVKALLADVYLTYAGAAINGGPSAYAESAKRSLDVLTKGGYTLFPNYTDMINPANKNSGEFIFQVQFAASIPATNPLTSLTIPNYSGISKYADEYGSVYPTPQFIASYPAGDKRVQEKQFFFTSYPSITTHDTVYFKNHYIYKWFDVNAVTTTAKSDLNYTIYRLADVMLMYAEASNEAEGGPNAAAIGYVNQIRARANLAPIGALGKDAFEQEVWSERYWELCFENKMWFDMVRTRKVRNDVTGIFDNFVGHKTVFGATFTEKQLLFPLPKQETDVNPKLLPNNPGFN</sequence>
<reference evidence="9" key="1">
    <citation type="journal article" date="2019" name="Int. J. Syst. Evol. Microbiol.">
        <title>The Global Catalogue of Microorganisms (GCM) 10K type strain sequencing project: providing services to taxonomists for standard genome sequencing and annotation.</title>
        <authorList>
            <consortium name="The Broad Institute Genomics Platform"/>
            <consortium name="The Broad Institute Genome Sequencing Center for Infectious Disease"/>
            <person name="Wu L."/>
            <person name="Ma J."/>
        </authorList>
    </citation>
    <scope>NUCLEOTIDE SEQUENCE [LARGE SCALE GENOMIC DNA]</scope>
    <source>
        <strain evidence="9">KCTC 22437</strain>
    </source>
</reference>
<evidence type="ECO:0000256" key="4">
    <source>
        <dbReference type="ARBA" id="ARBA00023136"/>
    </source>
</evidence>
<evidence type="ECO:0000256" key="1">
    <source>
        <dbReference type="ARBA" id="ARBA00004442"/>
    </source>
</evidence>
<feature type="domain" description="RagB/SusD" evidence="6">
    <location>
        <begin position="372"/>
        <end position="521"/>
    </location>
</feature>
<dbReference type="RefSeq" id="WP_377188594.1">
    <property type="nucleotide sequence ID" value="NZ_JBHUPD010000004.1"/>
</dbReference>
<name>A0ABW5YHJ8_9SPHI</name>
<keyword evidence="5" id="KW-0998">Cell outer membrane</keyword>
<feature type="domain" description="SusD-like N-terminal" evidence="7">
    <location>
        <begin position="41"/>
        <end position="245"/>
    </location>
</feature>
<organism evidence="8 9">
    <name type="scientific">Mucilaginibacter ximonensis</name>
    <dbReference type="NCBI Taxonomy" id="538021"/>
    <lineage>
        <taxon>Bacteria</taxon>
        <taxon>Pseudomonadati</taxon>
        <taxon>Bacteroidota</taxon>
        <taxon>Sphingobacteriia</taxon>
        <taxon>Sphingobacteriales</taxon>
        <taxon>Sphingobacteriaceae</taxon>
        <taxon>Mucilaginibacter</taxon>
    </lineage>
</organism>